<evidence type="ECO:0000313" key="1">
    <source>
        <dbReference type="EMBL" id="RDX84896.1"/>
    </source>
</evidence>
<evidence type="ECO:0008006" key="3">
    <source>
        <dbReference type="Google" id="ProtNLM"/>
    </source>
</evidence>
<keyword evidence="2" id="KW-1185">Reference proteome</keyword>
<comment type="caution">
    <text evidence="1">The sequence shown here is derived from an EMBL/GenBank/DDBJ whole genome shotgun (WGS) entry which is preliminary data.</text>
</comment>
<feature type="non-terminal residue" evidence="1">
    <location>
        <position position="1"/>
    </location>
</feature>
<reference evidence="1" key="1">
    <citation type="submission" date="2018-05" db="EMBL/GenBank/DDBJ databases">
        <title>Draft genome of Mucuna pruriens seed.</title>
        <authorList>
            <person name="Nnadi N.E."/>
            <person name="Vos R."/>
            <person name="Hasami M.H."/>
            <person name="Devisetty U.K."/>
            <person name="Aguiy J.C."/>
        </authorList>
    </citation>
    <scope>NUCLEOTIDE SEQUENCE [LARGE SCALE GENOMIC DNA]</scope>
    <source>
        <strain evidence="1">JCA_2017</strain>
    </source>
</reference>
<protein>
    <recommendedName>
        <fullName evidence="3">Copia protein</fullName>
    </recommendedName>
</protein>
<proteinExistence type="predicted"/>
<dbReference type="AlphaFoldDB" id="A0A371G2V7"/>
<dbReference type="Proteomes" id="UP000257109">
    <property type="component" value="Unassembled WGS sequence"/>
</dbReference>
<dbReference type="OrthoDB" id="418237at2759"/>
<name>A0A371G2V7_MUCPR</name>
<organism evidence="1 2">
    <name type="scientific">Mucuna pruriens</name>
    <name type="common">Velvet bean</name>
    <name type="synonym">Dolichos pruriens</name>
    <dbReference type="NCBI Taxonomy" id="157652"/>
    <lineage>
        <taxon>Eukaryota</taxon>
        <taxon>Viridiplantae</taxon>
        <taxon>Streptophyta</taxon>
        <taxon>Embryophyta</taxon>
        <taxon>Tracheophyta</taxon>
        <taxon>Spermatophyta</taxon>
        <taxon>Magnoliopsida</taxon>
        <taxon>eudicotyledons</taxon>
        <taxon>Gunneridae</taxon>
        <taxon>Pentapetalae</taxon>
        <taxon>rosids</taxon>
        <taxon>fabids</taxon>
        <taxon>Fabales</taxon>
        <taxon>Fabaceae</taxon>
        <taxon>Papilionoideae</taxon>
        <taxon>50 kb inversion clade</taxon>
        <taxon>NPAAA clade</taxon>
        <taxon>indigoferoid/millettioid clade</taxon>
        <taxon>Phaseoleae</taxon>
        <taxon>Mucuna</taxon>
    </lineage>
</organism>
<sequence length="61" mass="7018">MTTTICELKWIKGLLSSLGISYTNSMQLHCDSQSTLHIAINPIFHKKNKTYQVIEMNYKSN</sequence>
<evidence type="ECO:0000313" key="2">
    <source>
        <dbReference type="Proteomes" id="UP000257109"/>
    </source>
</evidence>
<gene>
    <name evidence="1" type="ORF">CR513_33988</name>
</gene>
<accession>A0A371G2V7</accession>
<dbReference type="EMBL" id="QJKJ01006917">
    <property type="protein sequence ID" value="RDX84896.1"/>
    <property type="molecule type" value="Genomic_DNA"/>
</dbReference>